<dbReference type="PANTHER" id="PTHR40758:SF1">
    <property type="entry name" value="CONSERVED PROTEIN"/>
    <property type="match status" value="1"/>
</dbReference>
<dbReference type="InterPro" id="IPR024344">
    <property type="entry name" value="MDMPI_metal-binding"/>
</dbReference>
<protein>
    <submittedName>
        <fullName evidence="3">Maleylpyruvate isomerase family mycothiol-dependent enzyme</fullName>
    </submittedName>
</protein>
<dbReference type="Proteomes" id="UP001515943">
    <property type="component" value="Unassembled WGS sequence"/>
</dbReference>
<evidence type="ECO:0000259" key="1">
    <source>
        <dbReference type="Pfam" id="PF07398"/>
    </source>
</evidence>
<dbReference type="GO" id="GO:0016853">
    <property type="term" value="F:isomerase activity"/>
    <property type="evidence" value="ECO:0007669"/>
    <property type="project" value="UniProtKB-KW"/>
</dbReference>
<dbReference type="InterPro" id="IPR034660">
    <property type="entry name" value="DinB/YfiT-like"/>
</dbReference>
<organism evidence="3 4">
    <name type="scientific">Lentzea indica</name>
    <dbReference type="NCBI Taxonomy" id="2604800"/>
    <lineage>
        <taxon>Bacteria</taxon>
        <taxon>Bacillati</taxon>
        <taxon>Actinomycetota</taxon>
        <taxon>Actinomycetes</taxon>
        <taxon>Pseudonocardiales</taxon>
        <taxon>Pseudonocardiaceae</taxon>
        <taxon>Lentzea</taxon>
    </lineage>
</organism>
<dbReference type="Pfam" id="PF07398">
    <property type="entry name" value="MDMPI_C"/>
    <property type="match status" value="1"/>
</dbReference>
<dbReference type="InterPro" id="IPR010872">
    <property type="entry name" value="MDMPI_C-term_domain"/>
</dbReference>
<feature type="domain" description="Mycothiol-dependent maleylpyruvate isomerase metal-binding" evidence="2">
    <location>
        <begin position="32"/>
        <end position="159"/>
    </location>
</feature>
<evidence type="ECO:0000313" key="4">
    <source>
        <dbReference type="Proteomes" id="UP001515943"/>
    </source>
</evidence>
<reference evidence="3 4" key="1">
    <citation type="submission" date="2019-08" db="EMBL/GenBank/DDBJ databases">
        <title>Lentzea from Indian Himalayas.</title>
        <authorList>
            <person name="Mandal S."/>
            <person name="Mallick Gupta A."/>
            <person name="Maiti P.K."/>
            <person name="Sarkar J."/>
            <person name="Mandal S."/>
        </authorList>
    </citation>
    <scope>NUCLEOTIDE SEQUENCE [LARGE SCALE GENOMIC DNA]</scope>
    <source>
        <strain evidence="3 4">PSKA42</strain>
    </source>
</reference>
<comment type="caution">
    <text evidence="3">The sequence shown here is derived from an EMBL/GenBank/DDBJ whole genome shotgun (WGS) entry which is preliminary data.</text>
</comment>
<name>A0ABX1FK93_9PSEU</name>
<dbReference type="SUPFAM" id="SSF109854">
    <property type="entry name" value="DinB/YfiT-like putative metalloenzymes"/>
    <property type="match status" value="1"/>
</dbReference>
<evidence type="ECO:0000313" key="3">
    <source>
        <dbReference type="EMBL" id="NKE59406.1"/>
    </source>
</evidence>
<dbReference type="EMBL" id="VSRL01000082">
    <property type="protein sequence ID" value="NKE59406.1"/>
    <property type="molecule type" value="Genomic_DNA"/>
</dbReference>
<evidence type="ECO:0000259" key="2">
    <source>
        <dbReference type="Pfam" id="PF11716"/>
    </source>
</evidence>
<keyword evidence="4" id="KW-1185">Reference proteome</keyword>
<gene>
    <name evidence="3" type="ORF">FXN61_22375</name>
</gene>
<proteinExistence type="predicted"/>
<feature type="domain" description="MDMPI C-terminal" evidence="1">
    <location>
        <begin position="176"/>
        <end position="270"/>
    </location>
</feature>
<keyword evidence="3" id="KW-0413">Isomerase</keyword>
<accession>A0ABX1FK93</accession>
<sequence length="278" mass="30797">MLRFGTLAGGPLPGTGQRPYVGGMLNYERRCAEIINQTSLLVSSLDGADLSIQVPSIPDWTLNQLVRHVGHAHRWADLMIREKVREIPYDRNGAQQLASYVGEKASDVVPWLLEGASSLAEALSEVDPDEMIAVIGGHPGPRVWSWRMAHETVIHRWDVVNTLGVPFELDPEVTRDTLAEWTALALPYAFMRWPAETAPLLGPGRTVHLHATDVDAELVIDLTGSRPVVRKGHEKAAVALRGPVVELVLAVYRRRPVDGLEVFGDSELLDLFLDRVRF</sequence>
<dbReference type="NCBIfam" id="TIGR03083">
    <property type="entry name" value="maleylpyruvate isomerase family mycothiol-dependent enzyme"/>
    <property type="match status" value="1"/>
</dbReference>
<dbReference type="PANTHER" id="PTHR40758">
    <property type="entry name" value="CONSERVED PROTEIN"/>
    <property type="match status" value="1"/>
</dbReference>
<dbReference type="InterPro" id="IPR017517">
    <property type="entry name" value="Maleyloyr_isom"/>
</dbReference>
<dbReference type="Pfam" id="PF11716">
    <property type="entry name" value="MDMPI_N"/>
    <property type="match status" value="1"/>
</dbReference>